<organism evidence="1 2">
    <name type="scientific">Streptomyces oceani</name>
    <dbReference type="NCBI Taxonomy" id="1075402"/>
    <lineage>
        <taxon>Bacteria</taxon>
        <taxon>Bacillati</taxon>
        <taxon>Actinomycetota</taxon>
        <taxon>Actinomycetes</taxon>
        <taxon>Kitasatosporales</taxon>
        <taxon>Streptomycetaceae</taxon>
        <taxon>Streptomyces</taxon>
    </lineage>
</organism>
<evidence type="ECO:0000313" key="1">
    <source>
        <dbReference type="EMBL" id="OEU96344.1"/>
    </source>
</evidence>
<comment type="caution">
    <text evidence="1">The sequence shown here is derived from an EMBL/GenBank/DDBJ whole genome shotgun (WGS) entry which is preliminary data.</text>
</comment>
<dbReference type="RefSeq" id="WP_070198257.1">
    <property type="nucleotide sequence ID" value="NZ_LJGU01000142.1"/>
</dbReference>
<sequence>MSTERSVVDDPGPLVRPYLLAWERQERRTALELALDGVDTGPWVIHGHRVGSPVVGVAA</sequence>
<keyword evidence="2" id="KW-1185">Reference proteome</keyword>
<protein>
    <submittedName>
        <fullName evidence="1">Uncharacterized protein</fullName>
    </submittedName>
</protein>
<dbReference type="Proteomes" id="UP000176101">
    <property type="component" value="Unassembled WGS sequence"/>
</dbReference>
<name>A0A1E7JXG4_9ACTN</name>
<accession>A0A1E7JXG4</accession>
<dbReference type="OrthoDB" id="4326862at2"/>
<dbReference type="AlphaFoldDB" id="A0A1E7JXG4"/>
<proteinExistence type="predicted"/>
<evidence type="ECO:0000313" key="2">
    <source>
        <dbReference type="Proteomes" id="UP000176101"/>
    </source>
</evidence>
<dbReference type="EMBL" id="LJGU01000142">
    <property type="protein sequence ID" value="OEU96344.1"/>
    <property type="molecule type" value="Genomic_DNA"/>
</dbReference>
<gene>
    <name evidence="1" type="ORF">AN216_21020</name>
</gene>
<reference evidence="1 2" key="1">
    <citation type="journal article" date="2016" name="Front. Microbiol.">
        <title>Comparative Genomics Analysis of Streptomyces Species Reveals Their Adaptation to the Marine Environment and Their Diversity at the Genomic Level.</title>
        <authorList>
            <person name="Tian X."/>
            <person name="Zhang Z."/>
            <person name="Yang T."/>
            <person name="Chen M."/>
            <person name="Li J."/>
            <person name="Chen F."/>
            <person name="Yang J."/>
            <person name="Li W."/>
            <person name="Zhang B."/>
            <person name="Zhang Z."/>
            <person name="Wu J."/>
            <person name="Zhang C."/>
            <person name="Long L."/>
            <person name="Xiao J."/>
        </authorList>
    </citation>
    <scope>NUCLEOTIDE SEQUENCE [LARGE SCALE GENOMIC DNA]</scope>
    <source>
        <strain evidence="1 2">SCSIO 02100</strain>
    </source>
</reference>